<feature type="transmembrane region" description="Helical" evidence="1">
    <location>
        <begin position="182"/>
        <end position="199"/>
    </location>
</feature>
<dbReference type="AlphaFoldDB" id="A0A090FGC9"/>
<evidence type="ECO:0000256" key="1">
    <source>
        <dbReference type="SAM" id="Phobius"/>
    </source>
</evidence>
<reference evidence="3" key="1">
    <citation type="submission" date="2014-08" db="EMBL/GenBank/DDBJ databases">
        <authorList>
            <person name="Moulin L."/>
        </authorList>
    </citation>
    <scope>NUCLEOTIDE SEQUENCE [LARGE SCALE GENOMIC DNA]</scope>
</reference>
<keyword evidence="3" id="KW-1185">Reference proteome</keyword>
<evidence type="ECO:0008006" key="4">
    <source>
        <dbReference type="Google" id="ProtNLM"/>
    </source>
</evidence>
<evidence type="ECO:0000313" key="3">
    <source>
        <dbReference type="Proteomes" id="UP000045285"/>
    </source>
</evidence>
<proteinExistence type="predicted"/>
<evidence type="ECO:0000313" key="2">
    <source>
        <dbReference type="EMBL" id="CDX18085.1"/>
    </source>
</evidence>
<feature type="transmembrane region" description="Helical" evidence="1">
    <location>
        <begin position="42"/>
        <end position="63"/>
    </location>
</feature>
<dbReference type="Proteomes" id="UP000045285">
    <property type="component" value="Unassembled WGS sequence"/>
</dbReference>
<feature type="transmembrane region" description="Helical" evidence="1">
    <location>
        <begin position="151"/>
        <end position="170"/>
    </location>
</feature>
<keyword evidence="1" id="KW-0812">Transmembrane</keyword>
<organism evidence="2 3">
    <name type="scientific">Mesorhizobium plurifarium</name>
    <dbReference type="NCBI Taxonomy" id="69974"/>
    <lineage>
        <taxon>Bacteria</taxon>
        <taxon>Pseudomonadati</taxon>
        <taxon>Pseudomonadota</taxon>
        <taxon>Alphaproteobacteria</taxon>
        <taxon>Hyphomicrobiales</taxon>
        <taxon>Phyllobacteriaceae</taxon>
        <taxon>Mesorhizobium</taxon>
    </lineage>
</organism>
<accession>A0A090FGC9</accession>
<name>A0A090FGC9_MESPL</name>
<feature type="transmembrane region" description="Helical" evidence="1">
    <location>
        <begin position="206"/>
        <end position="224"/>
    </location>
</feature>
<keyword evidence="1" id="KW-0472">Membrane</keyword>
<sequence>MVDFGQVDRFLWMNSCETDHPRFFPRSLFKAMPTEIASPHDIFPHIRIVMGMVIGLGVTRLLSGTARIVQHPGQYRLYAVHLAWVASVLLMLVHFWWWEFGLYAIENWTFGKYLFIIFYAITLFLLCALLFPDSMLDYTSYEDYFYSRRAWFFGLLGFTYLLDVIDTLLKGPEHFARFGNEYLIRTPVFVALCIVAILMRDKRFHIAFVAAALIYQISFILRLFDTIV</sequence>
<protein>
    <recommendedName>
        <fullName evidence="4">Mll4938 protein</fullName>
    </recommendedName>
</protein>
<dbReference type="STRING" id="69974.MPLDJ20_230132"/>
<dbReference type="EMBL" id="CCMZ01000019">
    <property type="protein sequence ID" value="CDX18085.1"/>
    <property type="molecule type" value="Genomic_DNA"/>
</dbReference>
<feature type="transmembrane region" description="Helical" evidence="1">
    <location>
        <begin position="110"/>
        <end position="131"/>
    </location>
</feature>
<gene>
    <name evidence="2" type="ORF">MPL3356_260019</name>
</gene>
<feature type="transmembrane region" description="Helical" evidence="1">
    <location>
        <begin position="75"/>
        <end position="98"/>
    </location>
</feature>
<keyword evidence="1" id="KW-1133">Transmembrane helix</keyword>